<feature type="compositionally biased region" description="Basic and acidic residues" evidence="2">
    <location>
        <begin position="2302"/>
        <end position="2322"/>
    </location>
</feature>
<feature type="compositionally biased region" description="Basic and acidic residues" evidence="2">
    <location>
        <begin position="1544"/>
        <end position="1561"/>
    </location>
</feature>
<feature type="compositionally biased region" description="Basic and acidic residues" evidence="2">
    <location>
        <begin position="2539"/>
        <end position="2562"/>
    </location>
</feature>
<feature type="compositionally biased region" description="Polar residues" evidence="2">
    <location>
        <begin position="488"/>
        <end position="515"/>
    </location>
</feature>
<reference evidence="4" key="1">
    <citation type="submission" date="2023-05" db="EMBL/GenBank/DDBJ databases">
        <title>High-quality long-read genome of Scophthalmus maximus.</title>
        <authorList>
            <person name="Lien S."/>
            <person name="Martinez P."/>
        </authorList>
    </citation>
    <scope>NUCLEOTIDE SEQUENCE [LARGE SCALE GENOMIC DNA]</scope>
</reference>
<feature type="compositionally biased region" description="Basic residues" evidence="2">
    <location>
        <begin position="629"/>
        <end position="643"/>
    </location>
</feature>
<feature type="compositionally biased region" description="Basic and acidic residues" evidence="2">
    <location>
        <begin position="1581"/>
        <end position="1599"/>
    </location>
</feature>
<feature type="compositionally biased region" description="Basic and acidic residues" evidence="2">
    <location>
        <begin position="1953"/>
        <end position="1985"/>
    </location>
</feature>
<protein>
    <recommendedName>
        <fullName evidence="3">Spen paralogue and orthologue SPOC C-terminal domain-containing protein</fullName>
    </recommendedName>
</protein>
<feature type="compositionally biased region" description="Basic and acidic residues" evidence="2">
    <location>
        <begin position="2344"/>
        <end position="2358"/>
    </location>
</feature>
<feature type="compositionally biased region" description="Low complexity" evidence="2">
    <location>
        <begin position="264"/>
        <end position="284"/>
    </location>
</feature>
<name>A0A8D2ZD60_SCOMX</name>
<feature type="compositionally biased region" description="Polar residues" evidence="2">
    <location>
        <begin position="2758"/>
        <end position="2782"/>
    </location>
</feature>
<feature type="compositionally biased region" description="Basic and acidic residues" evidence="2">
    <location>
        <begin position="2605"/>
        <end position="2615"/>
    </location>
</feature>
<evidence type="ECO:0000313" key="5">
    <source>
        <dbReference type="Proteomes" id="UP000694558"/>
    </source>
</evidence>
<feature type="compositionally biased region" description="Basic and acidic residues" evidence="2">
    <location>
        <begin position="2423"/>
        <end position="2458"/>
    </location>
</feature>
<feature type="region of interest" description="Disordered" evidence="2">
    <location>
        <begin position="808"/>
        <end position="896"/>
    </location>
</feature>
<feature type="compositionally biased region" description="Basic and acidic residues" evidence="2">
    <location>
        <begin position="2701"/>
        <end position="2726"/>
    </location>
</feature>
<feature type="compositionally biased region" description="Basic and acidic residues" evidence="2">
    <location>
        <begin position="2492"/>
        <end position="2514"/>
    </location>
</feature>
<feature type="region of interest" description="Disordered" evidence="2">
    <location>
        <begin position="488"/>
        <end position="735"/>
    </location>
</feature>
<feature type="compositionally biased region" description="Basic and acidic residues" evidence="2">
    <location>
        <begin position="1367"/>
        <end position="1378"/>
    </location>
</feature>
<dbReference type="GO" id="GO:0006351">
    <property type="term" value="P:DNA-templated transcription"/>
    <property type="evidence" value="ECO:0007669"/>
    <property type="project" value="TreeGrafter"/>
</dbReference>
<feature type="compositionally biased region" description="Polar residues" evidence="2">
    <location>
        <begin position="814"/>
        <end position="835"/>
    </location>
</feature>
<feature type="compositionally biased region" description="Low complexity" evidence="2">
    <location>
        <begin position="1854"/>
        <end position="1868"/>
    </location>
</feature>
<dbReference type="Proteomes" id="UP000694558">
    <property type="component" value="Chromosome 11"/>
</dbReference>
<feature type="compositionally biased region" description="Gly residues" evidence="2">
    <location>
        <begin position="1831"/>
        <end position="1842"/>
    </location>
</feature>
<feature type="compositionally biased region" description="Low complexity" evidence="2">
    <location>
        <begin position="1637"/>
        <end position="1660"/>
    </location>
</feature>
<feature type="region of interest" description="Disordered" evidence="2">
    <location>
        <begin position="1184"/>
        <end position="2782"/>
    </location>
</feature>
<feature type="compositionally biased region" description="Basic and acidic residues" evidence="2">
    <location>
        <begin position="2218"/>
        <end position="2232"/>
    </location>
</feature>
<dbReference type="PANTHER" id="PTHR11477">
    <property type="entry name" value="TRANSCRIPTION FACTOR S-II ZINC FINGER DOMAIN-CONTAINING PROTEIN"/>
    <property type="match status" value="1"/>
</dbReference>
<feature type="compositionally biased region" description="Basic residues" evidence="2">
    <location>
        <begin position="651"/>
        <end position="673"/>
    </location>
</feature>
<reference evidence="4" key="2">
    <citation type="submission" date="2025-08" db="UniProtKB">
        <authorList>
            <consortium name="Ensembl"/>
        </authorList>
    </citation>
    <scope>IDENTIFICATION</scope>
</reference>
<feature type="compositionally biased region" description="Basic and acidic residues" evidence="2">
    <location>
        <begin position="2745"/>
        <end position="2754"/>
    </location>
</feature>
<feature type="compositionally biased region" description="Low complexity" evidence="2">
    <location>
        <begin position="194"/>
        <end position="207"/>
    </location>
</feature>
<feature type="compositionally biased region" description="Basic and acidic residues" evidence="2">
    <location>
        <begin position="1212"/>
        <end position="1241"/>
    </location>
</feature>
<feature type="region of interest" description="Disordered" evidence="2">
    <location>
        <begin position="178"/>
        <end position="207"/>
    </location>
</feature>
<sequence length="2782" mass="303122">MLNVAKFVTKGYLVSGSAESLKMDLPDTIQIGGRILPETVWDYVAKLKTSVTKELCVIRFHPATEEEEVAYVSLFSYFSSRGRFGVVANSSRSLKDVYLVPLSAKESIPSILQPLEGLEKKRPNLLLGLAIIQKTKRPGMLPQEIEEKRPKVHISKDPMWIPKPPVLYGSDKLEMFQPYDPETPSNAIPPASPSCPGSPSDSSSSGSVTIPSFFTSMRVTPVSTPAVVAASTSNNISDKNPTTASSDKTPLQTILKTLFNNKQTDSTASADGSSTTTTTTTTTTPPVRAKNIPGFSQVSGSMVDPIVQRYGQKSKVKAIEEEENDFDRPYDPEDEYDPAMGYGMVAPQKIEKMKIDGPASSGFEEDDIAYDPEDETIFEDVQCDPRVVKAPGPTSDSTSCPTPLPTQVVTPGATATPVQTSTPTAVTPTLLTGTVVVSAATLTEQQRMLEELNKQIEEQKRQLKEQEEALRQQREAVGMFMAHFSVSDSLMSPPSKSLPISQLASLQSGTMQTESRPSESTDKTNNPTETVDKSNVDSQSVKLEADAVLPSLKNDTDTVTEQDETQEHVEDADKYSSAGELEDSDVAYDPEDESLFNLIQDDVFQGTGAKTHDSSGHSSSRKGAPANSHHSRKRRSSPKRRSHHERDCHRSPSRRSQHRSPSHSRRRRERDRHRRSESDRSRHRARNQSERQGRHRKEHATRRHSHGHKRSPSSPRKKDSVSLSPKQHREPSPEVLEISKHASALYNAPESVDVQCVESNTSSLTPVTIKNDPDGHQLKCNLSETPYEDISLHPHKLVHNVKLEIPESPKSHDLQNNSVNASSTQVDNPSQQETLLDNKLDSTVPLREIDPPTRDSPQSPDPEPQFLKSSSIENNESLKTDESRDPETHTSVSMPFVKVEKNCLPIDKQLERESPDLKYPEMLGLMGANLKLARDSDIPGLGPDIDPVSKHVRNPGLDMKERRGSGQQVEFRETGITFPGPDRRGSCLQDMSPNIWGPGSHIRIPGVRSPMQDEGSSMLQGVNPQVEGPGLDMRPGIRGSKLIPTGTNLHVGESVLHSERRDAIMKGPSSGRCGPDTSDSDSRAHLPPLQHPRGPQIEVRAPDVIGRGGVHKERGESPHTGDIRDRSPDIRGPGPFVRGERRFQRHERYDGSLVCGPGEHFKEPQTVIRAEGSVHGPIMRESETMHEPRRHNMPGGHFMGPGQDMESMVGSDTRDDKNESHAKSSNRDIRDISSNRRHADMQGRNIQVPGLERRNDQMGQKDRGPMPIITNPDWRGQGQGGVGPDMRGQQSQNKNLGPHARVPDLSGPESDRDDCTWPNRRGLGAVTERPSMQDEWMTIQPDRIGPNIETQRPDRGQGGLDILAPGAERRGPDMEVPVHVRRGPGGPDFRRPEPERRDTSLDNLGPDMRRPEVDRRGLALEHPGTDRRGPGGPYFKGLGPERKGPAQAPDMRGHAGADFNGPWPKSRGPEILSPGTDRRGPSGPDFRPVPEGPDFRPVPEGPDFRGPGPERRGPVMEGPGTDRRGPGGPDFRPGPEGPDFRGPGPERRGPVMEVPGTDRRGPVGPDFRPGPEGPDFTGSGPERRGPVMEGPGSDRRRPGGPDFRPGPEGPDFRGPGPERRGPVMEGPGTDRRGPGGPDFRPGPGGPDFRPGPGGPDFRGPGPERRGPVMEGPGTDRRGPGGPDFRPGPSGPDFRGPGPERRGPAMRGPGTDRRGPGGPDFRTPGPETSGPAMEGPGNDWRGHEGPGFRGLGPERRGPEGPDFRGPGSERRGPAMEGPGTDRRGPEDPDFRGPRPERSGPSMEGPGTHRRGPAGPDIRGPGPEFRSLSIEGPGPGRGGPGGVDFRGLGPERRSLSIESSGSESRGPEGSDFSGSGPERRGPVIEGPGIGWRGPVGPDFRGPGPEWRSPAREGPGINMSGPAGPNFRRPAPENRSLSLEGPGRGGPGAPDFRGPGPDRKGHGCPDFRAPGPERRGFVTEGPDKRGSGHPDFQGPGPGRRVPGGTDLSGPGCEGRRRSGNLNSAGLGPEKAGPHMGGSRPNFVVMGPERTGPGMEGPVPHSHGKGGPHLRGPGDRRHPEGANFSGPGPELRPPDMEETENTRNFPGGPQFRNPELERRPPDMEGPEFDRRGPHLRRGGPERTVMEGHGRGPDFRAPGCEFIGPDTENSGPGRRESGGPDFSEPGPERRCRDMEGPGPDWRRSVGPDLRGPGIRQRSPSTEGPRHDRRNDWGRDDFGGSDANQESPIEGQGPDRTGRDLRGRRPIRRNFRGPGPNMSSTNRGDRWRGTDTDEQWSDVTGPNIEAVENEREYSVNHWESHGNRDPRPIQEGPDEQGQESRQGPQSKWRGAGDRGETPIQERRNIQYPGPVRSPRDDWNGPGCRGPARDNPDMMCSGQGPRGEPGNEWREPDRGGAGSNRRGRGAFFRGGRDPDNRTHRLDRRGPGFRGRGSDMKEGPDVENDWRQPGFRGNMSRPNMEGPGAHRGRPHLMNSCPDSRGFEIEGHNRAESGDSDPRRPEPGYRSSNIDGPGTHGRFSDCGGQDADMERHGPGRPGFEDEFRREKRGPDMGRPGQNKSSDIRHGPGRWDTNTEFLGSDRRGPDMMGPGLDSRGSERTMRYSDESASLHFKGPHHPDPALFNGPPGPAPNIGGKSCLGFDSPQNQQSGKPQRHRVALLPTPTEGLIRFPNRMINSSDAFSPKQKQMRSSADRESSRDRAVGRKRALDQEQRDEQEGSPARKISTAVIANTATGKEKREETDKQGMSGASSETKSNQSMNTDGNKINVEPS</sequence>
<feature type="compositionally biased region" description="Low complexity" evidence="2">
    <location>
        <begin position="1682"/>
        <end position="1692"/>
    </location>
</feature>
<feature type="compositionally biased region" description="Basic and acidic residues" evidence="2">
    <location>
        <begin position="2110"/>
        <end position="2149"/>
    </location>
</feature>
<feature type="compositionally biased region" description="Basic and acidic residues" evidence="2">
    <location>
        <begin position="1739"/>
        <end position="1796"/>
    </location>
</feature>
<proteinExistence type="predicted"/>
<feature type="compositionally biased region" description="Basic and acidic residues" evidence="2">
    <location>
        <begin position="1110"/>
        <end position="1129"/>
    </location>
</feature>
<feature type="region of interest" description="Disordered" evidence="2">
    <location>
        <begin position="941"/>
        <end position="968"/>
    </location>
</feature>
<feature type="domain" description="Spen paralogue and orthologue SPOC C-terminal" evidence="3">
    <location>
        <begin position="1"/>
        <end position="130"/>
    </location>
</feature>
<evidence type="ECO:0000256" key="2">
    <source>
        <dbReference type="SAM" id="MobiDB-lite"/>
    </source>
</evidence>
<evidence type="ECO:0000313" key="4">
    <source>
        <dbReference type="Ensembl" id="ENSSMAP00000000313.2"/>
    </source>
</evidence>
<feature type="coiled-coil region" evidence="1">
    <location>
        <begin position="439"/>
        <end position="476"/>
    </location>
</feature>
<feature type="compositionally biased region" description="Basic and acidic residues" evidence="2">
    <location>
        <begin position="876"/>
        <end position="888"/>
    </location>
</feature>
<feature type="compositionally biased region" description="Basic and acidic residues" evidence="2">
    <location>
        <begin position="2181"/>
        <end position="2200"/>
    </location>
</feature>
<evidence type="ECO:0000256" key="1">
    <source>
        <dbReference type="SAM" id="Coils"/>
    </source>
</evidence>
<feature type="compositionally biased region" description="Basic residues" evidence="2">
    <location>
        <begin position="693"/>
        <end position="711"/>
    </location>
</feature>
<feature type="compositionally biased region" description="Basic and acidic residues" evidence="2">
    <location>
        <begin position="2398"/>
        <end position="2407"/>
    </location>
</feature>
<dbReference type="PANTHER" id="PTHR11477:SF13">
    <property type="entry name" value="DEATH-INDUCER OBLITERATOR 1"/>
    <property type="match status" value="1"/>
</dbReference>
<feature type="compositionally biased region" description="Basic and acidic residues" evidence="2">
    <location>
        <begin position="565"/>
        <end position="574"/>
    </location>
</feature>
<feature type="compositionally biased region" description="Acidic residues" evidence="2">
    <location>
        <begin position="580"/>
        <end position="594"/>
    </location>
</feature>
<dbReference type="GO" id="GO:0005634">
    <property type="term" value="C:nucleus"/>
    <property type="evidence" value="ECO:0007669"/>
    <property type="project" value="TreeGrafter"/>
</dbReference>
<feature type="region of interest" description="Disordered" evidence="2">
    <location>
        <begin position="1060"/>
        <end position="1143"/>
    </location>
</feature>
<feature type="compositionally biased region" description="Basic and acidic residues" evidence="2">
    <location>
        <begin position="1407"/>
        <end position="1429"/>
    </location>
</feature>
<feature type="compositionally biased region" description="Basic and acidic residues" evidence="2">
    <location>
        <begin position="1661"/>
        <end position="1678"/>
    </location>
</feature>
<dbReference type="GeneTree" id="ENSGT00940000155532"/>
<dbReference type="Pfam" id="PF07744">
    <property type="entry name" value="SPOC"/>
    <property type="match status" value="1"/>
</dbReference>
<keyword evidence="1" id="KW-0175">Coiled coil</keyword>
<evidence type="ECO:0000259" key="3">
    <source>
        <dbReference type="Pfam" id="PF07744"/>
    </source>
</evidence>
<feature type="compositionally biased region" description="Basic and acidic residues" evidence="2">
    <location>
        <begin position="1616"/>
        <end position="1633"/>
    </location>
</feature>
<feature type="compositionally biased region" description="Basic and acidic residues" evidence="2">
    <location>
        <begin position="1251"/>
        <end position="1264"/>
    </location>
</feature>
<feature type="compositionally biased region" description="Basic and acidic residues" evidence="2">
    <location>
        <begin position="1388"/>
        <end position="1400"/>
    </location>
</feature>
<organism evidence="4 5">
    <name type="scientific">Scophthalmus maximus</name>
    <name type="common">Turbot</name>
    <name type="synonym">Psetta maxima</name>
    <dbReference type="NCBI Taxonomy" id="52904"/>
    <lineage>
        <taxon>Eukaryota</taxon>
        <taxon>Metazoa</taxon>
        <taxon>Chordata</taxon>
        <taxon>Craniata</taxon>
        <taxon>Vertebrata</taxon>
        <taxon>Euteleostomi</taxon>
        <taxon>Actinopterygii</taxon>
        <taxon>Neopterygii</taxon>
        <taxon>Teleostei</taxon>
        <taxon>Neoteleostei</taxon>
        <taxon>Acanthomorphata</taxon>
        <taxon>Carangaria</taxon>
        <taxon>Pleuronectiformes</taxon>
        <taxon>Pleuronectoidei</taxon>
        <taxon>Scophthalmidae</taxon>
        <taxon>Scophthalmus</taxon>
    </lineage>
</organism>
<feature type="region of interest" description="Disordered" evidence="2">
    <location>
        <begin position="264"/>
        <end position="296"/>
    </location>
</feature>
<accession>A0A8D2ZD60</accession>
<dbReference type="InterPro" id="IPR012921">
    <property type="entry name" value="SPOC_C"/>
</dbReference>
<feature type="compositionally biased region" description="Basic and acidic residues" evidence="2">
    <location>
        <begin position="1508"/>
        <end position="1525"/>
    </location>
</feature>
<dbReference type="Ensembl" id="ENSSMAT00000000318.2">
    <property type="protein sequence ID" value="ENSSMAP00000000313.2"/>
    <property type="gene ID" value="ENSSMAG00000000200.2"/>
</dbReference>